<feature type="compositionally biased region" description="Acidic residues" evidence="1">
    <location>
        <begin position="459"/>
        <end position="495"/>
    </location>
</feature>
<sequence>MRLSTVFELLLIFLLIAFAAYGRVIDHDNHNLRRDVESSQGRARQEYLGVSIMSLKQATENVNKYCNCNENVCNCCRDFNIPLVALKGPGCASLQYRDNDSLAIQLNFGSNILTSKIISGKKPQSICVPMLGGFSKFCGRIYSIERESSEHFKACLGLELQSSSELEASLRVSCFRFGPDGVKLRPAEQFPIIETNVKGDDDDDDDDDDIFGLDDDDDEDEEEDDDEQLPSKNTAALASTNNEQTGEDEDDEDDDDDDDILGFGALFDIITGGGSSNKKKTTTPVPILPFTIPIINRPTTAASTVQNHHQVSALPHNIEKNPTITDSNDITTVRSEYSTTLSTSIEKVDHTQSSASDKLTGTTESIVTTVGSMVDDSTAADSTTEKSHLQTAASNDVIYVSKPEKSPAIKRITVGVPYKKFGETSNSANAIKNDLKKPLVRPTKPDPVHKLPQHNNSATEDEDDDDDEDILSDLDDDDDYENEENSVEEDEDEEGNQTNKDEKVGINNKKPDNLNLHEHDDDDADENDDDDDEAILDDDDDDEEEEDAVLSALVSDEKDNVDKVDKVADNKPDKKPEKNNDYNVDLSDLLSKKRNMRRGRQSKVMRL</sequence>
<feature type="compositionally biased region" description="Basic and acidic residues" evidence="1">
    <location>
        <begin position="555"/>
        <end position="580"/>
    </location>
</feature>
<evidence type="ECO:0000313" key="5">
    <source>
        <dbReference type="Proteomes" id="UP001168972"/>
    </source>
</evidence>
<feature type="region of interest" description="Disordered" evidence="1">
    <location>
        <begin position="432"/>
        <end position="607"/>
    </location>
</feature>
<feature type="domain" description="DUF4773" evidence="3">
    <location>
        <begin position="65"/>
        <end position="181"/>
    </location>
</feature>
<evidence type="ECO:0000313" key="4">
    <source>
        <dbReference type="EMBL" id="KAK0168699.1"/>
    </source>
</evidence>
<dbReference type="Proteomes" id="UP001168972">
    <property type="component" value="Unassembled WGS sequence"/>
</dbReference>
<accession>A0AA39KP84</accession>
<gene>
    <name evidence="4" type="ORF">PV327_002475</name>
</gene>
<evidence type="ECO:0000256" key="1">
    <source>
        <dbReference type="SAM" id="MobiDB-lite"/>
    </source>
</evidence>
<feature type="compositionally biased region" description="Polar residues" evidence="1">
    <location>
        <begin position="230"/>
        <end position="244"/>
    </location>
</feature>
<proteinExistence type="predicted"/>
<feature type="compositionally biased region" description="Acidic residues" evidence="1">
    <location>
        <begin position="520"/>
        <end position="548"/>
    </location>
</feature>
<name>A0AA39KP84_MICHY</name>
<feature type="compositionally biased region" description="Acidic residues" evidence="1">
    <location>
        <begin position="245"/>
        <end position="260"/>
    </location>
</feature>
<feature type="compositionally biased region" description="Basic and acidic residues" evidence="1">
    <location>
        <begin position="433"/>
        <end position="449"/>
    </location>
</feature>
<feature type="chain" id="PRO_5041259763" description="DUF4773 domain-containing protein" evidence="2">
    <location>
        <begin position="23"/>
        <end position="607"/>
    </location>
</feature>
<feature type="compositionally biased region" description="Basic and acidic residues" evidence="1">
    <location>
        <begin position="499"/>
        <end position="519"/>
    </location>
</feature>
<dbReference type="Pfam" id="PF15998">
    <property type="entry name" value="DUF4773"/>
    <property type="match status" value="1"/>
</dbReference>
<feature type="region of interest" description="Disordered" evidence="1">
    <location>
        <begin position="193"/>
        <end position="261"/>
    </location>
</feature>
<organism evidence="4 5">
    <name type="scientific">Microctonus hyperodae</name>
    <name type="common">Parasitoid wasp</name>
    <dbReference type="NCBI Taxonomy" id="165561"/>
    <lineage>
        <taxon>Eukaryota</taxon>
        <taxon>Metazoa</taxon>
        <taxon>Ecdysozoa</taxon>
        <taxon>Arthropoda</taxon>
        <taxon>Hexapoda</taxon>
        <taxon>Insecta</taxon>
        <taxon>Pterygota</taxon>
        <taxon>Neoptera</taxon>
        <taxon>Endopterygota</taxon>
        <taxon>Hymenoptera</taxon>
        <taxon>Apocrita</taxon>
        <taxon>Ichneumonoidea</taxon>
        <taxon>Braconidae</taxon>
        <taxon>Euphorinae</taxon>
        <taxon>Microctonus</taxon>
    </lineage>
</organism>
<keyword evidence="5" id="KW-1185">Reference proteome</keyword>
<reference evidence="4" key="1">
    <citation type="journal article" date="2023" name="bioRxiv">
        <title>Scaffold-level genome assemblies of two parasitoid biocontrol wasps reveal the parthenogenesis mechanism and an associated novel virus.</title>
        <authorList>
            <person name="Inwood S."/>
            <person name="Skelly J."/>
            <person name="Guhlin J."/>
            <person name="Harrop T."/>
            <person name="Goldson S."/>
            <person name="Dearden P."/>
        </authorList>
    </citation>
    <scope>NUCLEOTIDE SEQUENCE</scope>
    <source>
        <strain evidence="4">Lincoln</strain>
        <tissue evidence="4">Whole body</tissue>
    </source>
</reference>
<dbReference type="PANTHER" id="PTHR36299:SF3">
    <property type="entry name" value="FI03431P"/>
    <property type="match status" value="1"/>
</dbReference>
<reference evidence="4" key="2">
    <citation type="submission" date="2023-03" db="EMBL/GenBank/DDBJ databases">
        <authorList>
            <person name="Inwood S.N."/>
            <person name="Skelly J.G."/>
            <person name="Guhlin J."/>
            <person name="Harrop T.W.R."/>
            <person name="Goldson S.G."/>
            <person name="Dearden P.K."/>
        </authorList>
    </citation>
    <scope>NUCLEOTIDE SEQUENCE</scope>
    <source>
        <strain evidence="4">Lincoln</strain>
        <tissue evidence="4">Whole body</tissue>
    </source>
</reference>
<feature type="compositionally biased region" description="Acidic residues" evidence="1">
    <location>
        <begin position="200"/>
        <end position="228"/>
    </location>
</feature>
<feature type="signal peptide" evidence="2">
    <location>
        <begin position="1"/>
        <end position="22"/>
    </location>
</feature>
<protein>
    <recommendedName>
        <fullName evidence="3">DUF4773 domain-containing protein</fullName>
    </recommendedName>
</protein>
<dbReference type="InterPro" id="IPR031941">
    <property type="entry name" value="DUF4773"/>
</dbReference>
<dbReference type="AlphaFoldDB" id="A0AA39KP84"/>
<evidence type="ECO:0000256" key="2">
    <source>
        <dbReference type="SAM" id="SignalP"/>
    </source>
</evidence>
<dbReference type="EMBL" id="JAQQBR010001831">
    <property type="protein sequence ID" value="KAK0168699.1"/>
    <property type="molecule type" value="Genomic_DNA"/>
</dbReference>
<dbReference type="PANTHER" id="PTHR36299">
    <property type="entry name" value="AGAP008005-PA"/>
    <property type="match status" value="1"/>
</dbReference>
<evidence type="ECO:0000259" key="3">
    <source>
        <dbReference type="Pfam" id="PF15998"/>
    </source>
</evidence>
<feature type="compositionally biased region" description="Basic residues" evidence="1">
    <location>
        <begin position="592"/>
        <end position="607"/>
    </location>
</feature>
<keyword evidence="2" id="KW-0732">Signal</keyword>
<comment type="caution">
    <text evidence="4">The sequence shown here is derived from an EMBL/GenBank/DDBJ whole genome shotgun (WGS) entry which is preliminary data.</text>
</comment>